<dbReference type="Proteomes" id="UP000231501">
    <property type="component" value="Unassembled WGS sequence"/>
</dbReference>
<reference evidence="1 2" key="1">
    <citation type="submission" date="2017-11" db="EMBL/GenBank/DDBJ databases">
        <title>Draft genome sequence of Mitsuaria sp. HWN-4.</title>
        <authorList>
            <person name="Gundlapally S.R."/>
        </authorList>
    </citation>
    <scope>NUCLEOTIDE SEQUENCE [LARGE SCALE GENOMIC DNA]</scope>
    <source>
        <strain evidence="1 2">HWN-4</strain>
    </source>
</reference>
<organism evidence="1 2">
    <name type="scientific">Roseateles chitinivorans</name>
    <dbReference type="NCBI Taxonomy" id="2917965"/>
    <lineage>
        <taxon>Bacteria</taxon>
        <taxon>Pseudomonadati</taxon>
        <taxon>Pseudomonadota</taxon>
        <taxon>Betaproteobacteria</taxon>
        <taxon>Burkholderiales</taxon>
        <taxon>Sphaerotilaceae</taxon>
        <taxon>Roseateles</taxon>
    </lineage>
</organism>
<dbReference type="AlphaFoldDB" id="A0A2G9C6A2"/>
<keyword evidence="2" id="KW-1185">Reference proteome</keyword>
<sequence length="296" mass="31996">MLDTEFDDFAGMLDAVCGLLSRGTYTPNPTNTALWFRSLIAHDLAVIRAAFDAHVKDPQRGKFIPTPADVIAQIDALSADGRPGAEEAWAMVPQNETETVVWTKEMAEAYGVAAPLLNAGDRVAARMAFKEAYGRAMTLAKAAGRPPVWLICLGSDWEQRKRALAAAAEAGRISPELAYESCPALPAPESVTALLPAPNPPKRASARQQLQALVDSKRGTPLKPLAWAHDLKAREEAGEALTMDQRRAWRDALVWVPTGPRQEFSAGIAIPLDALPPGMRADITRERSEQGARSQA</sequence>
<gene>
    <name evidence="1" type="ORF">CS062_17480</name>
</gene>
<name>A0A2G9C6A2_9BURK</name>
<accession>A0A2G9C6A2</accession>
<comment type="caution">
    <text evidence="1">The sequence shown here is derived from an EMBL/GenBank/DDBJ whole genome shotgun (WGS) entry which is preliminary data.</text>
</comment>
<proteinExistence type="predicted"/>
<protein>
    <recommendedName>
        <fullName evidence="3">Replicative helicase inhibitor G39P N-terminal domain-containing protein</fullName>
    </recommendedName>
</protein>
<dbReference type="OrthoDB" id="8611426at2"/>
<evidence type="ECO:0000313" key="1">
    <source>
        <dbReference type="EMBL" id="PIM51917.1"/>
    </source>
</evidence>
<dbReference type="EMBL" id="PEOG01000050">
    <property type="protein sequence ID" value="PIM51917.1"/>
    <property type="molecule type" value="Genomic_DNA"/>
</dbReference>
<evidence type="ECO:0000313" key="2">
    <source>
        <dbReference type="Proteomes" id="UP000231501"/>
    </source>
</evidence>
<evidence type="ECO:0008006" key="3">
    <source>
        <dbReference type="Google" id="ProtNLM"/>
    </source>
</evidence>
<dbReference type="RefSeq" id="WP_099862881.1">
    <property type="nucleotide sequence ID" value="NZ_PEOG01000050.1"/>
</dbReference>